<dbReference type="Gene3D" id="3.30.110.40">
    <property type="entry name" value="TusA-like domain"/>
    <property type="match status" value="1"/>
</dbReference>
<dbReference type="PANTHER" id="PTHR33279">
    <property type="entry name" value="SULFUR CARRIER PROTEIN YEDF-RELATED"/>
    <property type="match status" value="1"/>
</dbReference>
<dbReference type="PANTHER" id="PTHR33279:SF6">
    <property type="entry name" value="SULFUR CARRIER PROTEIN YEDF-RELATED"/>
    <property type="match status" value="1"/>
</dbReference>
<dbReference type="Pfam" id="PF01206">
    <property type="entry name" value="TusA"/>
    <property type="match status" value="1"/>
</dbReference>
<dbReference type="RefSeq" id="WP_377464724.1">
    <property type="nucleotide sequence ID" value="NZ_JBHUOP010000001.1"/>
</dbReference>
<evidence type="ECO:0000259" key="2">
    <source>
        <dbReference type="PROSITE" id="PS01148"/>
    </source>
</evidence>
<gene>
    <name evidence="3" type="ORF">ACFSYH_01660</name>
</gene>
<comment type="similarity">
    <text evidence="1">Belongs to the sulfur carrier protein TusA family.</text>
</comment>
<proteinExistence type="inferred from homology"/>
<keyword evidence="4" id="KW-1185">Reference proteome</keyword>
<reference evidence="4" key="1">
    <citation type="journal article" date="2019" name="Int. J. Syst. Evol. Microbiol.">
        <title>The Global Catalogue of Microorganisms (GCM) 10K type strain sequencing project: providing services to taxonomists for standard genome sequencing and annotation.</title>
        <authorList>
            <consortium name="The Broad Institute Genomics Platform"/>
            <consortium name="The Broad Institute Genome Sequencing Center for Infectious Disease"/>
            <person name="Wu L."/>
            <person name="Ma J."/>
        </authorList>
    </citation>
    <scope>NUCLEOTIDE SEQUENCE [LARGE SCALE GENOMIC DNA]</scope>
    <source>
        <strain evidence="4">KCTC 33576</strain>
    </source>
</reference>
<dbReference type="CDD" id="cd00291">
    <property type="entry name" value="SirA_YedF_YeeD"/>
    <property type="match status" value="1"/>
</dbReference>
<name>A0ABW5XDK6_9MICO</name>
<accession>A0ABW5XDK6</accession>
<organism evidence="3 4">
    <name type="scientific">Populibacterium corticicola</name>
    <dbReference type="NCBI Taxonomy" id="1812826"/>
    <lineage>
        <taxon>Bacteria</taxon>
        <taxon>Bacillati</taxon>
        <taxon>Actinomycetota</taxon>
        <taxon>Actinomycetes</taxon>
        <taxon>Micrococcales</taxon>
        <taxon>Jonesiaceae</taxon>
        <taxon>Populibacterium</taxon>
    </lineage>
</organism>
<feature type="domain" description="UPF0033" evidence="2">
    <location>
        <begin position="6"/>
        <end position="30"/>
    </location>
</feature>
<comment type="caution">
    <text evidence="3">The sequence shown here is derived from an EMBL/GenBank/DDBJ whole genome shotgun (WGS) entry which is preliminary data.</text>
</comment>
<dbReference type="PROSITE" id="PS01148">
    <property type="entry name" value="UPF0033"/>
    <property type="match status" value="1"/>
</dbReference>
<evidence type="ECO:0000313" key="3">
    <source>
        <dbReference type="EMBL" id="MFD2839276.1"/>
    </source>
</evidence>
<evidence type="ECO:0000313" key="4">
    <source>
        <dbReference type="Proteomes" id="UP001597391"/>
    </source>
</evidence>
<dbReference type="EMBL" id="JBHUOP010000001">
    <property type="protein sequence ID" value="MFD2839276.1"/>
    <property type="molecule type" value="Genomic_DNA"/>
</dbReference>
<dbReference type="Proteomes" id="UP001597391">
    <property type="component" value="Unassembled WGS sequence"/>
</dbReference>
<dbReference type="InterPro" id="IPR036868">
    <property type="entry name" value="TusA-like_sf"/>
</dbReference>
<protein>
    <submittedName>
        <fullName evidence="3">Sulfurtransferase TusA family protein</fullName>
    </submittedName>
</protein>
<evidence type="ECO:0000256" key="1">
    <source>
        <dbReference type="ARBA" id="ARBA00008984"/>
    </source>
</evidence>
<dbReference type="SUPFAM" id="SSF64307">
    <property type="entry name" value="SirA-like"/>
    <property type="match status" value="1"/>
</dbReference>
<dbReference type="InterPro" id="IPR001455">
    <property type="entry name" value="TusA-like"/>
</dbReference>
<sequence>MTTHVLDTIGLRCPIPIIKMAKMAATLQPGDDIDIVSSDPAAEYDIVSWARMKGHRCSDPVFTDDPWSVRYTVTITRT</sequence>